<protein>
    <recommendedName>
        <fullName evidence="1">RNA helicase</fullName>
        <ecNumber evidence="1">3.6.4.13</ecNumber>
    </recommendedName>
</protein>
<dbReference type="InterPro" id="IPR011709">
    <property type="entry name" value="DEAD-box_helicase_OB_fold"/>
</dbReference>
<dbReference type="SMART" id="SM00490">
    <property type="entry name" value="HELICc"/>
    <property type="match status" value="1"/>
</dbReference>
<dbReference type="GO" id="GO:0016787">
    <property type="term" value="F:hydrolase activity"/>
    <property type="evidence" value="ECO:0007669"/>
    <property type="project" value="UniProtKB-KW"/>
</dbReference>
<dbReference type="CDD" id="cd18791">
    <property type="entry name" value="SF2_C_RHA"/>
    <property type="match status" value="1"/>
</dbReference>
<evidence type="ECO:0000313" key="8">
    <source>
        <dbReference type="EMBL" id="QSL65467.1"/>
    </source>
</evidence>
<dbReference type="InterPro" id="IPR001650">
    <property type="entry name" value="Helicase_C-like"/>
</dbReference>
<evidence type="ECO:0000256" key="5">
    <source>
        <dbReference type="ARBA" id="ARBA00022840"/>
    </source>
</evidence>
<dbReference type="PANTHER" id="PTHR18934">
    <property type="entry name" value="ATP-DEPENDENT RNA HELICASE"/>
    <property type="match status" value="1"/>
</dbReference>
<dbReference type="OrthoDB" id="5600252at2759"/>
<dbReference type="Gene3D" id="3.40.50.300">
    <property type="entry name" value="P-loop containing nucleotide triphosphate hydrolases"/>
    <property type="match status" value="2"/>
</dbReference>
<keyword evidence="4" id="KW-0347">Helicase</keyword>
<dbReference type="PROSITE" id="PS00690">
    <property type="entry name" value="DEAH_ATP_HELICASE"/>
    <property type="match status" value="1"/>
</dbReference>
<dbReference type="InterPro" id="IPR048333">
    <property type="entry name" value="HA2_WH"/>
</dbReference>
<dbReference type="Pfam" id="PF00271">
    <property type="entry name" value="Helicase_C"/>
    <property type="match status" value="1"/>
</dbReference>
<keyword evidence="5" id="KW-0067">ATP-binding</keyword>
<keyword evidence="2" id="KW-0547">Nucleotide-binding</keyword>
<dbReference type="Gene3D" id="1.20.120.1080">
    <property type="match status" value="1"/>
</dbReference>
<dbReference type="Proteomes" id="UP000663699">
    <property type="component" value="Chromosome 6"/>
</dbReference>
<dbReference type="CDD" id="cd17917">
    <property type="entry name" value="DEXHc_RHA-like"/>
    <property type="match status" value="1"/>
</dbReference>
<reference evidence="8" key="1">
    <citation type="submission" date="2020-06" db="EMBL/GenBank/DDBJ databases">
        <title>Genomes of multiple members of Pneumocystis genus reveal paths to human pathogen Pneumocystis jirovecii.</title>
        <authorList>
            <person name="Cisse O.H."/>
            <person name="Ma L."/>
            <person name="Dekker J."/>
            <person name="Khil P."/>
            <person name="Jo J."/>
            <person name="Brenchley J."/>
            <person name="Blair R."/>
            <person name="Pahar B."/>
            <person name="Chabe M."/>
            <person name="Van Rompay K.A."/>
            <person name="Keesler R."/>
            <person name="Sukura A."/>
            <person name="Hirsch V."/>
            <person name="Kutty G."/>
            <person name="Liu Y."/>
            <person name="Peng L."/>
            <person name="Chen J."/>
            <person name="Song J."/>
            <person name="Weissenbacher-Lang C."/>
            <person name="Xu J."/>
            <person name="Upham N.S."/>
            <person name="Stajich J.E."/>
            <person name="Cuomo C.A."/>
            <person name="Cushion M.T."/>
            <person name="Kovacs J.A."/>
        </authorList>
    </citation>
    <scope>NUCLEOTIDE SEQUENCE</scope>
    <source>
        <strain evidence="8">2A</strain>
    </source>
</reference>
<gene>
    <name evidence="8" type="ORF">MERGE_002778</name>
</gene>
<name>A0A899GA59_9ASCO</name>
<evidence type="ECO:0000313" key="9">
    <source>
        <dbReference type="Proteomes" id="UP000663699"/>
    </source>
</evidence>
<dbReference type="PROSITE" id="PS51194">
    <property type="entry name" value="HELICASE_CTER"/>
    <property type="match status" value="1"/>
</dbReference>
<dbReference type="GO" id="GO:0005524">
    <property type="term" value="F:ATP binding"/>
    <property type="evidence" value="ECO:0007669"/>
    <property type="project" value="UniProtKB-KW"/>
</dbReference>
<dbReference type="InterPro" id="IPR014001">
    <property type="entry name" value="Helicase_ATP-bd"/>
</dbReference>
<dbReference type="InterPro" id="IPR011545">
    <property type="entry name" value="DEAD/DEAH_box_helicase_dom"/>
</dbReference>
<sequence length="1294" mass="147983">MNRFFSASKKTISALNSYNLARWMHFKDKTQIIQKKIKKSYDRNGEGFVKNKRIKGFNFNHEYVKDTKYEAKKHWETGPILYNKTYIEKNMLFPCTEELGKSGVLDDIFADPEIFLYKIIGMKPKLIIKSDKSHANFPYYVFCTGKIDRKAFIGRGHGKTVEEARNNACLYFISKIYEKKLLFDMIEENQIKNYDSDLVSREANAKLDILNYASCWLTLPKFEVSISYTKIRKRKVYKVTAYTEEPKLAGTGRSYDHRIAEILACVNFKKIAEEHLENNKNHLLVKDWENLNISNVKKFILFFEYKLKRGKTETIFKMKNNFWIASIKAGEKILAVSPEMYTKKDSEEACFLVYALNIRKEMPHLFAEYIEELKKGNGEFLRPVPVIPTIISDKSLQIMKETISQLKDIQTFENVEEINSQEEKDFNWLPFKPSLEYLKQRSETLLKQLKTLRKSKNGPLNDLFEKKQKLPIFSYKNNLLTLIKENPVCVVIGATGSGKTTQLPQFIFEDAILNNNGAECNILCTQPRRIATISVAQRVCFERNEKLQESIGYQVRFDNKLARPAGSINYCTTGILLRQLQDLSSSILDRVSHIIVDEVHERNIQTDFLLFVLKKIMKNRKSSGLAPIKIILMSATVDPTLFCKYFGEEFPDKQAPSIFIPGLSFPVSSYFLEDIYENLKNTFSKKQAPALFDKDTTLYLKSENSFNCNSSKEKEMGITKNELDNHNSSKDWPLKNPSNQELSLMNEKDISDGLIATTISYIVKTSDDGSILVFLPGYSEINSLNKVLLSGRAGLDFSDRSKYRIYMLHSAIPHMQQEVFKKLEPGIRKIILATNIAETSITIPDVVHVVDTCKHREKIYDQTKRITSLLSTWISHSNSKQRAGRAGRVKDGHYYALISKNRYDALAAASLPEMLRSDLQEICLQIKAIGMKDPVSKVLSETIEVPSKKAVENGLQRLYSLGALDENENLTPLGTILATLPVEPSLGKMCLMGAIFKCLDPILILAASASLRNIFVQPIDFQEESREARTRLSMDYKSDHLTIINCFRKWRSIQRNEGNVSASNFIEENFLHKNTLQTIGNVAKQILNILVDHKIISHEEEASEELGGEELNEYSDCIPLIRSLICAGFHPNIAVITNKRLLRTCDDNTVLIHPSSINFPKSSNKSLYGPPISEDITPPGTLYAFSSKSKTDSLKNVILRDTTLLNPLSVLLFGGKLRQNNNIIRIDDWIPFHLKNTENYIIYEFSKYMGKILAQIFNKLHIQSHHSQTYDILNENECRNIIAKGVVDALYANT</sequence>
<evidence type="ECO:0000256" key="3">
    <source>
        <dbReference type="ARBA" id="ARBA00022801"/>
    </source>
</evidence>
<dbReference type="Pfam" id="PF00270">
    <property type="entry name" value="DEAD"/>
    <property type="match status" value="1"/>
</dbReference>
<evidence type="ECO:0000259" key="6">
    <source>
        <dbReference type="PROSITE" id="PS51192"/>
    </source>
</evidence>
<dbReference type="PANTHER" id="PTHR18934:SF203">
    <property type="entry name" value="ATP-DEPENDENT RNA HELICASE A"/>
    <property type="match status" value="1"/>
</dbReference>
<dbReference type="PROSITE" id="PS51192">
    <property type="entry name" value="HELICASE_ATP_BIND_1"/>
    <property type="match status" value="1"/>
</dbReference>
<dbReference type="GO" id="GO:0003724">
    <property type="term" value="F:RNA helicase activity"/>
    <property type="evidence" value="ECO:0007669"/>
    <property type="project" value="UniProtKB-EC"/>
</dbReference>
<dbReference type="InterPro" id="IPR027417">
    <property type="entry name" value="P-loop_NTPase"/>
</dbReference>
<accession>A0A899GA59</accession>
<evidence type="ECO:0000256" key="2">
    <source>
        <dbReference type="ARBA" id="ARBA00022741"/>
    </source>
</evidence>
<dbReference type="EMBL" id="CP054537">
    <property type="protein sequence ID" value="QSL65467.1"/>
    <property type="molecule type" value="Genomic_DNA"/>
</dbReference>
<dbReference type="Pfam" id="PF21010">
    <property type="entry name" value="HA2_C"/>
    <property type="match status" value="1"/>
</dbReference>
<dbReference type="Pfam" id="PF04408">
    <property type="entry name" value="WHD_HA2"/>
    <property type="match status" value="1"/>
</dbReference>
<keyword evidence="3" id="KW-0378">Hydrolase</keyword>
<dbReference type="Pfam" id="PF07717">
    <property type="entry name" value="OB_NTP_bind"/>
    <property type="match status" value="1"/>
</dbReference>
<dbReference type="EC" id="3.6.4.13" evidence="1"/>
<evidence type="ECO:0000259" key="7">
    <source>
        <dbReference type="PROSITE" id="PS51194"/>
    </source>
</evidence>
<dbReference type="SUPFAM" id="SSF52540">
    <property type="entry name" value="P-loop containing nucleoside triphosphate hydrolases"/>
    <property type="match status" value="1"/>
</dbReference>
<feature type="domain" description="Helicase C-terminal" evidence="7">
    <location>
        <begin position="757"/>
        <end position="930"/>
    </location>
</feature>
<dbReference type="GO" id="GO:0005681">
    <property type="term" value="C:spliceosomal complex"/>
    <property type="evidence" value="ECO:0007669"/>
    <property type="project" value="UniProtKB-ARBA"/>
</dbReference>
<organism evidence="8 9">
    <name type="scientific">Pneumocystis wakefieldiae</name>
    <dbReference type="NCBI Taxonomy" id="38082"/>
    <lineage>
        <taxon>Eukaryota</taxon>
        <taxon>Fungi</taxon>
        <taxon>Dikarya</taxon>
        <taxon>Ascomycota</taxon>
        <taxon>Taphrinomycotina</taxon>
        <taxon>Pneumocystomycetes</taxon>
        <taxon>Pneumocystaceae</taxon>
        <taxon>Pneumocystis</taxon>
    </lineage>
</organism>
<evidence type="ECO:0000256" key="1">
    <source>
        <dbReference type="ARBA" id="ARBA00012552"/>
    </source>
</evidence>
<dbReference type="InterPro" id="IPR002464">
    <property type="entry name" value="DNA/RNA_helicase_DEAH_CS"/>
</dbReference>
<dbReference type="InterPro" id="IPR007502">
    <property type="entry name" value="Helicase-assoc_dom"/>
</dbReference>
<keyword evidence="9" id="KW-1185">Reference proteome</keyword>
<evidence type="ECO:0000256" key="4">
    <source>
        <dbReference type="ARBA" id="ARBA00022806"/>
    </source>
</evidence>
<proteinExistence type="predicted"/>
<feature type="domain" description="Helicase ATP-binding" evidence="6">
    <location>
        <begin position="480"/>
        <end position="655"/>
    </location>
</feature>
<dbReference type="SMART" id="SM00847">
    <property type="entry name" value="HA2"/>
    <property type="match status" value="1"/>
</dbReference>
<dbReference type="FunFam" id="1.20.120.1080:FF:000002">
    <property type="entry name" value="Putative ATP-dependent RNA helicase DHX36"/>
    <property type="match status" value="1"/>
</dbReference>
<dbReference type="SMART" id="SM00487">
    <property type="entry name" value="DEXDc"/>
    <property type="match status" value="1"/>
</dbReference>
<dbReference type="GO" id="GO:0003723">
    <property type="term" value="F:RNA binding"/>
    <property type="evidence" value="ECO:0007669"/>
    <property type="project" value="TreeGrafter"/>
</dbReference>